<reference evidence="1" key="1">
    <citation type="submission" date="2020-11" db="EMBL/GenBank/DDBJ databases">
        <authorList>
            <person name="Davenport K.M."/>
            <person name="Bickhart D.M."/>
            <person name="Smith T.P.L."/>
            <person name="Murdoch B.M."/>
            <person name="Rosen B.D."/>
        </authorList>
    </citation>
    <scope>NUCLEOTIDE SEQUENCE [LARGE SCALE GENOMIC DNA]</scope>
    <source>
        <strain evidence="1">OAR_USU_Benz2616</strain>
    </source>
</reference>
<proteinExistence type="predicted"/>
<reference evidence="1" key="2">
    <citation type="submission" date="2025-08" db="UniProtKB">
        <authorList>
            <consortium name="Ensembl"/>
        </authorList>
    </citation>
    <scope>IDENTIFICATION</scope>
</reference>
<organism evidence="1">
    <name type="scientific">Ovis aries</name>
    <name type="common">Sheep</name>
    <dbReference type="NCBI Taxonomy" id="9940"/>
    <lineage>
        <taxon>Eukaryota</taxon>
        <taxon>Metazoa</taxon>
        <taxon>Chordata</taxon>
        <taxon>Craniata</taxon>
        <taxon>Vertebrata</taxon>
        <taxon>Euteleostomi</taxon>
        <taxon>Mammalia</taxon>
        <taxon>Eutheria</taxon>
        <taxon>Laurasiatheria</taxon>
        <taxon>Artiodactyla</taxon>
        <taxon>Ruminantia</taxon>
        <taxon>Pecora</taxon>
        <taxon>Bovidae</taxon>
        <taxon>Caprinae</taxon>
        <taxon>Ovis</taxon>
    </lineage>
</organism>
<sequence length="1775" mass="199735">MFFKGRTWLWLYITTGFVLGSELHGPEQRGGNNCFQLNSFRCSFEGAERYCHAQGGHLAFTWNQEVQDLLWDFLEKEKWWVGGNLTLPRKHQEKNHPGEALGFTFQLPRPQHLHCDHTPAHTTVISHLSCASATSWPLPARSQPSSARSPSEQNWITPLLLEPVVTGLTPVLSSPPPPGPPRSSKPASCGLRTFAPLSCPSPVHWQSFLSPLHSTSKTLCHHLSPFPSVPPEVTPQGVSVTPAPTSKPLPLTPELPGPGSVTHAGKALEEITSSPKEDSHPSVFTSHPQVPFQNAPDQVTVLGLRTHNKLQKACEILEGLAAFIPGFSESAQVSRGRLGRGESPGIDVPLQTQVENMLKMSLLSLGRIQETFLQQNRCAEPEVTLTSSTAALMLSRQNISTLPLSSYTLGDPAPVRLGFPSASALEELLKKHPGVDVQVTGLAFNPFRDFDKKKIVGSVGSVLLSSNHKLLQVHDLMEDIEIMLWRNASMETHPTSLNMSTDHFTITVNVTSLEKSLIVCVEPEGPLSLTLYLGFQHQPNHTHFRLPKERVSQKDEEYTWVLRPEKLRYGVGTYYITAVLDKSKEGARQTPTLLSVVTAVTQCYFWDSLNSMWKSSGCQVGLQSTLVRTQCLCNHLTYFGSDFFLVPRMVNVEDVAELFLRVTSNPVGVSLLASLVGIYMLIFVWAWRKDQADAQKVKVTILADNDPSSQFHYLIAVSTGYRRRAATTASVVITLYGSEGRSQPHHLCDSQKAVFERGGLDVFLLGTPSSLGELHSLRLWHDNSGASPAWYVSQVTVADIAGKRKWHFLCNCWLAVNLGDCERDRVFMPVSKRELFSFRHLFSSMIIEKFTQDCLWLSVATRHPWNEFTRVQRLTCYMTLLLCNMVINVMFWKVNSTTTKRDEQARVGPFAVTWSELLVSIQTAVIFFPISLVIGRLFPLIQPQEPLPVFPPIQASCPSDASSEPLSLTEVVEELKETVGFLLRRNMYLLSECEPSSWHSDSINELLKLLSGLVCSYLEHPGCPQQAGPYWANVVPENHHHFCSYLLRVLQRLQSHLQTLGPTQADHPSDFLDAVHQLQKLQELLETHVLPTEEATSFPILSPEEGKQRLSKGWHRWLTYFCWLLLGVTSLASAFFTALYSLELNKDQATSWVISMILSLLQNTFISQPAKVIFLTLFYSLMLNRLPQLHKEKEHQTRRILALWARCPSSLPGSRDKNNSIYVAPTMNTPVKRPERALKEKKFFKLTGDVLAQILFLTLLMTTVYSTQNSNRFYLRQAIHKSFSHRFSEIKLLKHFYTWANSTLLPNLYGDYRGFITDGNSFLLGNVLLRQIRVPCATFFSSRLSLQEQLKPSRQVQEDTENYGVNWGPPDKNSTKLDRIWHYQNQEALGGYPIQGEFATYSGGGYVVRLGRNSSNARRVLQQLEQSHWLDHCTKSLFVEFVVFNANVNLFCVVTLILESNNVGAFFTSMRLDILTSLQISKNFAWSVMSQVSYYLLVCYYAFAQGRQLKQQRWRFFMRKRNLLDMSIILLSFVILGLDLTVISLHKKHMVQYHYDRDRFINFYEAVKVNSAVIHLMGFLVLLATVQLWSLLYQNPRLQVIDRTLSKAWDEVVGFLLVILILLTGYAIAFNLLFGWSISDYQTFLSSAVTVVSFLMGISHHEEVTAVNPVLGSFLIFTYVVLMVLMIINLFVSAILMAFGKERKSLKVSATLMDMLLLKLSSLLGIQQHQSTCDSSNLRERSSKSMSSDAEVLAPADAVGSVSGTDGSSGSTKLS</sequence>
<dbReference type="Ensembl" id="ENSOART00020020608.2">
    <property type="protein sequence ID" value="ENSOARP00020017063.1"/>
    <property type="gene ID" value="ENSOARG00020012292.2"/>
</dbReference>
<reference evidence="1" key="3">
    <citation type="submission" date="2025-09" db="UniProtKB">
        <authorList>
            <consortium name="Ensembl"/>
        </authorList>
    </citation>
    <scope>IDENTIFICATION</scope>
</reference>
<protein>
    <submittedName>
        <fullName evidence="1">Polycystin 1 like 3, transient receptor potential channel interacting</fullName>
    </submittedName>
</protein>
<gene>
    <name evidence="1" type="primary">PKD1L3</name>
</gene>
<name>A0AC11BQH9_SHEEP</name>
<accession>A0AC11BQH9</accession>
<evidence type="ECO:0000313" key="1">
    <source>
        <dbReference type="Ensembl" id="ENSOARP00020017063.1"/>
    </source>
</evidence>